<keyword evidence="2" id="KW-1185">Reference proteome</keyword>
<accession>A0ACB5UCV8</accession>
<dbReference type="Proteomes" id="UP001165064">
    <property type="component" value="Unassembled WGS sequence"/>
</dbReference>
<organism evidence="1 2">
    <name type="scientific">Ambrosiozyma monospora</name>
    <name type="common">Yeast</name>
    <name type="synonym">Endomycopsis monosporus</name>
    <dbReference type="NCBI Taxonomy" id="43982"/>
    <lineage>
        <taxon>Eukaryota</taxon>
        <taxon>Fungi</taxon>
        <taxon>Dikarya</taxon>
        <taxon>Ascomycota</taxon>
        <taxon>Saccharomycotina</taxon>
        <taxon>Pichiomycetes</taxon>
        <taxon>Pichiales</taxon>
        <taxon>Pichiaceae</taxon>
        <taxon>Ambrosiozyma</taxon>
    </lineage>
</organism>
<gene>
    <name evidence="1" type="ORF">Amon02_001309800</name>
</gene>
<comment type="caution">
    <text evidence="1">The sequence shown here is derived from an EMBL/GenBank/DDBJ whole genome shotgun (WGS) entry which is preliminary data.</text>
</comment>
<name>A0ACB5UCV8_AMBMO</name>
<proteinExistence type="predicted"/>
<evidence type="ECO:0000313" key="1">
    <source>
        <dbReference type="EMBL" id="GMF07926.1"/>
    </source>
</evidence>
<reference evidence="1" key="1">
    <citation type="submission" date="2023-04" db="EMBL/GenBank/DDBJ databases">
        <title>Ambrosiozyma monospora NBRC 10751.</title>
        <authorList>
            <person name="Ichikawa N."/>
            <person name="Sato H."/>
            <person name="Tonouchi N."/>
        </authorList>
    </citation>
    <scope>NUCLEOTIDE SEQUENCE</scope>
    <source>
        <strain evidence="1">NBRC 10751</strain>
    </source>
</reference>
<protein>
    <submittedName>
        <fullName evidence="1">Unnamed protein product</fullName>
    </submittedName>
</protein>
<dbReference type="EMBL" id="BSXS01016547">
    <property type="protein sequence ID" value="GMF07926.1"/>
    <property type="molecule type" value="Genomic_DNA"/>
</dbReference>
<evidence type="ECO:0000313" key="2">
    <source>
        <dbReference type="Proteomes" id="UP001165064"/>
    </source>
</evidence>
<sequence length="184" mass="19676">MTAEALIAMLAVARLGAIHSVIFAGFSAGSIKDRVSDAGCKAVITCDEGKRGGKTINTKKIVDEGLKECPTVEKVLVYKRTGNTNIPMLKGRDFYWDEEAEKFPAYLAPVPVNAEDPLFMLYTSGSTGAPKGVVHATGGFLLGAAMTTRYVFDVQPEDVFFTAGDVGWITGHSYALYGPLALDC</sequence>